<dbReference type="InterPro" id="IPR012295">
    <property type="entry name" value="TBP_dom_sf"/>
</dbReference>
<keyword evidence="3" id="KW-0238">DNA-binding</keyword>
<name>A0A644V3X6_9ZZZZ</name>
<evidence type="ECO:0008006" key="7">
    <source>
        <dbReference type="Google" id="ProtNLM"/>
    </source>
</evidence>
<dbReference type="InterPro" id="IPR030491">
    <property type="entry name" value="TBP_CS"/>
</dbReference>
<protein>
    <recommendedName>
        <fullName evidence="7">TATA-box-binding protein</fullName>
    </recommendedName>
</protein>
<dbReference type="CDD" id="cd04518">
    <property type="entry name" value="TBP_archaea"/>
    <property type="match status" value="1"/>
</dbReference>
<organism evidence="6">
    <name type="scientific">bioreactor metagenome</name>
    <dbReference type="NCBI Taxonomy" id="1076179"/>
    <lineage>
        <taxon>unclassified sequences</taxon>
        <taxon>metagenomes</taxon>
        <taxon>ecological metagenomes</taxon>
    </lineage>
</organism>
<dbReference type="PANTHER" id="PTHR10126">
    <property type="entry name" value="TATA-BOX BINDING PROTEIN"/>
    <property type="match status" value="1"/>
</dbReference>
<dbReference type="AlphaFoldDB" id="A0A644V3X6"/>
<accession>A0A644V3X6</accession>
<gene>
    <name evidence="6" type="ORF">SDC9_31491</name>
</gene>
<evidence type="ECO:0000256" key="3">
    <source>
        <dbReference type="ARBA" id="ARBA00023125"/>
    </source>
</evidence>
<proteinExistence type="inferred from homology"/>
<evidence type="ECO:0000256" key="4">
    <source>
        <dbReference type="ARBA" id="ARBA00023163"/>
    </source>
</evidence>
<evidence type="ECO:0000313" key="6">
    <source>
        <dbReference type="EMBL" id="MPL85522.1"/>
    </source>
</evidence>
<evidence type="ECO:0000256" key="1">
    <source>
        <dbReference type="ARBA" id="ARBA00005560"/>
    </source>
</evidence>
<dbReference type="Gene3D" id="3.30.310.10">
    <property type="entry name" value="TATA-Binding Protein"/>
    <property type="match status" value="2"/>
</dbReference>
<comment type="function">
    <text evidence="5">General factor that plays a role in the activation of archaeal genes transcribed by RNA polymerase. Binds specifically to the TATA box promoter element which lies close to the position of transcription initiation.</text>
</comment>
<comment type="caution">
    <text evidence="6">The sequence shown here is derived from an EMBL/GenBank/DDBJ whole genome shotgun (WGS) entry which is preliminary data.</text>
</comment>
<dbReference type="InterPro" id="IPR000814">
    <property type="entry name" value="TBP"/>
</dbReference>
<keyword evidence="2" id="KW-0805">Transcription regulation</keyword>
<dbReference type="FunFam" id="3.30.310.10:FF:000007">
    <property type="entry name" value="TATA-box-binding protein"/>
    <property type="match status" value="1"/>
</dbReference>
<keyword evidence="4" id="KW-0804">Transcription</keyword>
<dbReference type="GO" id="GO:0006352">
    <property type="term" value="P:DNA-templated transcription initiation"/>
    <property type="evidence" value="ECO:0007669"/>
    <property type="project" value="InterPro"/>
</dbReference>
<sequence length="189" mass="20697">MSNLPEDSLKIENIVASTKVNDSLDLVALAAQIPGAEYNKQRFPGVVLRMQNPKIAALVFGSGKVVLTGAKSLENLTKGLEYLVALLKDLKIQIIDNPTYTVQNIVTSADLGSRINLNKIAMSFNLDKIEYEPEQFPGLVYRLDDPKVVVLLFGSGKLIITGGKKTADAQRAVKKIYDDLIALKLLQIE</sequence>
<comment type="similarity">
    <text evidence="1">Belongs to the TBP family.</text>
</comment>
<reference evidence="6" key="1">
    <citation type="submission" date="2019-08" db="EMBL/GenBank/DDBJ databases">
        <authorList>
            <person name="Kucharzyk K."/>
            <person name="Murdoch R.W."/>
            <person name="Higgins S."/>
            <person name="Loffler F."/>
        </authorList>
    </citation>
    <scope>NUCLEOTIDE SEQUENCE</scope>
</reference>
<dbReference type="SUPFAM" id="SSF55945">
    <property type="entry name" value="TATA-box binding protein-like"/>
    <property type="match status" value="2"/>
</dbReference>
<dbReference type="InterPro" id="IPR033711">
    <property type="entry name" value="TBP_archaea"/>
</dbReference>
<dbReference type="NCBIfam" id="NF001600">
    <property type="entry name" value="PRK00394.2-5"/>
    <property type="match status" value="1"/>
</dbReference>
<dbReference type="Pfam" id="PF00352">
    <property type="entry name" value="TBP"/>
    <property type="match status" value="2"/>
</dbReference>
<evidence type="ECO:0000256" key="2">
    <source>
        <dbReference type="ARBA" id="ARBA00023015"/>
    </source>
</evidence>
<dbReference type="GO" id="GO:0003677">
    <property type="term" value="F:DNA binding"/>
    <property type="evidence" value="ECO:0007669"/>
    <property type="project" value="UniProtKB-KW"/>
</dbReference>
<dbReference type="PRINTS" id="PR00686">
    <property type="entry name" value="TIFACTORIID"/>
</dbReference>
<dbReference type="HAMAP" id="MF_00408">
    <property type="entry name" value="TATA_bind_prot_arch"/>
    <property type="match status" value="1"/>
</dbReference>
<evidence type="ECO:0000256" key="5">
    <source>
        <dbReference type="ARBA" id="ARBA00025680"/>
    </source>
</evidence>
<dbReference type="EMBL" id="VSSQ01000207">
    <property type="protein sequence ID" value="MPL85522.1"/>
    <property type="molecule type" value="Genomic_DNA"/>
</dbReference>
<dbReference type="PROSITE" id="PS00351">
    <property type="entry name" value="TFIID"/>
    <property type="match status" value="1"/>
</dbReference>
<dbReference type="NCBIfam" id="NF001593">
    <property type="entry name" value="PRK00394.1-2"/>
    <property type="match status" value="1"/>
</dbReference>